<comment type="catalytic activity">
    <reaction evidence="7">
        <text>a peptidoglycan chain = a peptidoglycan chain with N-acetyl-1,6-anhydromuramyl-[peptide] at the reducing end + a peptidoglycan chain with N-acetylglucosamine at the non-reducing end.</text>
        <dbReference type="EC" id="4.2.2.29"/>
    </reaction>
</comment>
<comment type="function">
    <text evidence="7">Functions as a peptidoglycan terminase that cleaves nascent peptidoglycan strands endolytically to terminate their elongation.</text>
</comment>
<dbReference type="Pfam" id="PF02618">
    <property type="entry name" value="YceG"/>
    <property type="match status" value="1"/>
</dbReference>
<keyword evidence="2 7" id="KW-0812">Transmembrane</keyword>
<keyword evidence="1 7" id="KW-1003">Cell membrane</keyword>
<accession>A0ABS4E9H7</accession>
<dbReference type="RefSeq" id="WP_209456076.1">
    <property type="nucleotide sequence ID" value="NZ_BAAACS010000012.1"/>
</dbReference>
<protein>
    <recommendedName>
        <fullName evidence="7">Endolytic murein transglycosylase</fullName>
        <ecNumber evidence="7">4.2.2.29</ecNumber>
    </recommendedName>
    <alternativeName>
        <fullName evidence="7">Peptidoglycan lytic transglycosylase</fullName>
    </alternativeName>
    <alternativeName>
        <fullName evidence="7">Peptidoglycan polymerization terminase</fullName>
    </alternativeName>
</protein>
<sequence length="373" mass="42198">MIRKNKKLKIVLLSVLVIAVVASVAVVNQIGPYNKKNKTDVLVEIPSGSSISSIAKVLSEKKLIKNEFLFKIVARTNNEYSNVKAGTYMINQGYSNKDILDTLVLGKVHNVGTKIVVPEGATSKEIIATLVDKNLGEKEVFESLVKDSKQFSNEFKFLKEDGITTLEGFLYPATYYFEEGKISEKDIIMSMLSRFDNMYTQKIKLEKEKSKLSLKDIMSMASIIEKEAVLDKDRPIISSVFYNRIKIGMPLQSDATIQYIFNERKKIVTYADLKIDSPYNSYKNKGLPPTPIANPGIGSIEAAIKPAKTDYLYFVAKVDGGNNYSKTYEEHLKYVKEYKDDRDKLNKDKKVNTSDQNSNKDQNGEEKQDKKQQ</sequence>
<feature type="region of interest" description="Disordered" evidence="8">
    <location>
        <begin position="343"/>
        <end position="373"/>
    </location>
</feature>
<name>A0ABS4E9H7_9FIRM</name>
<keyword evidence="4 7" id="KW-0472">Membrane</keyword>
<proteinExistence type="inferred from homology"/>
<dbReference type="Proteomes" id="UP000767291">
    <property type="component" value="Unassembled WGS sequence"/>
</dbReference>
<dbReference type="PANTHER" id="PTHR30518">
    <property type="entry name" value="ENDOLYTIC MUREIN TRANSGLYCOSYLASE"/>
    <property type="match status" value="1"/>
</dbReference>
<dbReference type="Gene3D" id="3.30.1490.480">
    <property type="entry name" value="Endolytic murein transglycosylase"/>
    <property type="match status" value="1"/>
</dbReference>
<feature type="compositionally biased region" description="Basic and acidic residues" evidence="8">
    <location>
        <begin position="362"/>
        <end position="373"/>
    </location>
</feature>
<comment type="caution">
    <text evidence="9">The sequence shown here is derived from an EMBL/GenBank/DDBJ whole genome shotgun (WGS) entry which is preliminary data.</text>
</comment>
<dbReference type="Gene3D" id="3.30.160.60">
    <property type="entry name" value="Classic Zinc Finger"/>
    <property type="match status" value="1"/>
</dbReference>
<dbReference type="NCBIfam" id="TIGR00247">
    <property type="entry name" value="endolytic transglycosylase MltG"/>
    <property type="match status" value="1"/>
</dbReference>
<evidence type="ECO:0000256" key="4">
    <source>
        <dbReference type="ARBA" id="ARBA00023136"/>
    </source>
</evidence>
<gene>
    <name evidence="7" type="primary">mltG</name>
    <name evidence="9" type="ORF">J2Z43_000979</name>
</gene>
<evidence type="ECO:0000256" key="7">
    <source>
        <dbReference type="HAMAP-Rule" id="MF_02065"/>
    </source>
</evidence>
<evidence type="ECO:0000256" key="5">
    <source>
        <dbReference type="ARBA" id="ARBA00023239"/>
    </source>
</evidence>
<evidence type="ECO:0000256" key="1">
    <source>
        <dbReference type="ARBA" id="ARBA00022475"/>
    </source>
</evidence>
<evidence type="ECO:0000313" key="9">
    <source>
        <dbReference type="EMBL" id="MBP1854589.1"/>
    </source>
</evidence>
<keyword evidence="6 7" id="KW-0961">Cell wall biogenesis/degradation</keyword>
<evidence type="ECO:0000313" key="10">
    <source>
        <dbReference type="Proteomes" id="UP000767291"/>
    </source>
</evidence>
<evidence type="ECO:0000256" key="6">
    <source>
        <dbReference type="ARBA" id="ARBA00023316"/>
    </source>
</evidence>
<reference evidence="9 10" key="1">
    <citation type="submission" date="2021-03" db="EMBL/GenBank/DDBJ databases">
        <title>Genomic Encyclopedia of Type Strains, Phase IV (KMG-IV): sequencing the most valuable type-strain genomes for metagenomic binning, comparative biology and taxonomic classification.</title>
        <authorList>
            <person name="Goeker M."/>
        </authorList>
    </citation>
    <scope>NUCLEOTIDE SEQUENCE [LARGE SCALE GENOMIC DNA]</scope>
    <source>
        <strain evidence="9 10">DSM 1289</strain>
    </source>
</reference>
<keyword evidence="3 7" id="KW-1133">Transmembrane helix</keyword>
<feature type="compositionally biased region" description="Basic and acidic residues" evidence="8">
    <location>
        <begin position="343"/>
        <end position="352"/>
    </location>
</feature>
<keyword evidence="10" id="KW-1185">Reference proteome</keyword>
<dbReference type="EC" id="4.2.2.29" evidence="7"/>
<dbReference type="HAMAP" id="MF_02065">
    <property type="entry name" value="MltG"/>
    <property type="match status" value="1"/>
</dbReference>
<dbReference type="CDD" id="cd08010">
    <property type="entry name" value="MltG_like"/>
    <property type="match status" value="1"/>
</dbReference>
<evidence type="ECO:0000256" key="8">
    <source>
        <dbReference type="SAM" id="MobiDB-lite"/>
    </source>
</evidence>
<organism evidence="9 10">
    <name type="scientific">Metaclostridioides mangenotii</name>
    <dbReference type="NCBI Taxonomy" id="1540"/>
    <lineage>
        <taxon>Bacteria</taxon>
        <taxon>Bacillati</taxon>
        <taxon>Bacillota</taxon>
        <taxon>Clostridia</taxon>
        <taxon>Peptostreptococcales</taxon>
        <taxon>Peptostreptococcaceae</taxon>
        <taxon>Metaclostridioides</taxon>
    </lineage>
</organism>
<dbReference type="InterPro" id="IPR003770">
    <property type="entry name" value="MLTG-like"/>
</dbReference>
<evidence type="ECO:0000256" key="2">
    <source>
        <dbReference type="ARBA" id="ARBA00022692"/>
    </source>
</evidence>
<keyword evidence="5 7" id="KW-0456">Lyase</keyword>
<dbReference type="EMBL" id="JAGGJX010000001">
    <property type="protein sequence ID" value="MBP1854589.1"/>
    <property type="molecule type" value="Genomic_DNA"/>
</dbReference>
<comment type="similarity">
    <text evidence="7">Belongs to the transglycosylase MltG family.</text>
</comment>
<evidence type="ECO:0000256" key="3">
    <source>
        <dbReference type="ARBA" id="ARBA00022989"/>
    </source>
</evidence>
<dbReference type="PANTHER" id="PTHR30518:SF2">
    <property type="entry name" value="ENDOLYTIC MUREIN TRANSGLYCOSYLASE"/>
    <property type="match status" value="1"/>
</dbReference>
<feature type="site" description="Important for catalytic activity" evidence="7">
    <location>
        <position position="227"/>
    </location>
</feature>